<evidence type="ECO:0000313" key="7">
    <source>
        <dbReference type="Proteomes" id="UP000215214"/>
    </source>
</evidence>
<reference evidence="6 7" key="1">
    <citation type="submission" date="2017-07" db="EMBL/GenBank/DDBJ databases">
        <authorList>
            <person name="Sun Z.S."/>
            <person name="Albrecht U."/>
            <person name="Echele G."/>
            <person name="Lee C.C."/>
        </authorList>
    </citation>
    <scope>NUCLEOTIDE SEQUENCE [LARGE SCALE GENOMIC DNA]</scope>
    <source>
        <strain evidence="7">type strain: KCTC 22618</strain>
    </source>
</reference>
<keyword evidence="1" id="KW-0805">Transcription regulation</keyword>
<dbReference type="RefSeq" id="WP_095073113.1">
    <property type="nucleotide sequence ID" value="NZ_LT899436.1"/>
</dbReference>
<dbReference type="GO" id="GO:0003700">
    <property type="term" value="F:DNA-binding transcription factor activity"/>
    <property type="evidence" value="ECO:0007669"/>
    <property type="project" value="TreeGrafter"/>
</dbReference>
<evidence type="ECO:0000313" key="6">
    <source>
        <dbReference type="EMBL" id="SNR16511.1"/>
    </source>
</evidence>
<dbReference type="Pfam" id="PF00356">
    <property type="entry name" value="LacI"/>
    <property type="match status" value="1"/>
</dbReference>
<dbReference type="CDD" id="cd01392">
    <property type="entry name" value="HTH_LacI"/>
    <property type="match status" value="1"/>
</dbReference>
<gene>
    <name evidence="6" type="ORF">TJEJU_2838</name>
</gene>
<feature type="domain" description="HTH cro/C1-type" evidence="5">
    <location>
        <begin position="2"/>
        <end position="36"/>
    </location>
</feature>
<proteinExistence type="predicted"/>
<dbReference type="InterPro" id="IPR028082">
    <property type="entry name" value="Peripla_BP_I"/>
</dbReference>
<evidence type="ECO:0000259" key="4">
    <source>
        <dbReference type="PROSITE" id="PS50932"/>
    </source>
</evidence>
<dbReference type="Gene3D" id="1.10.260.40">
    <property type="entry name" value="lambda repressor-like DNA-binding domains"/>
    <property type="match status" value="1"/>
</dbReference>
<dbReference type="SUPFAM" id="SSF47413">
    <property type="entry name" value="lambda repressor-like DNA-binding domains"/>
    <property type="match status" value="1"/>
</dbReference>
<dbReference type="Pfam" id="PF00532">
    <property type="entry name" value="Peripla_BP_1"/>
    <property type="match status" value="1"/>
</dbReference>
<evidence type="ECO:0000256" key="1">
    <source>
        <dbReference type="ARBA" id="ARBA00023015"/>
    </source>
</evidence>
<keyword evidence="2" id="KW-0238">DNA-binding</keyword>
<dbReference type="InterPro" id="IPR010982">
    <property type="entry name" value="Lambda_DNA-bd_dom_sf"/>
</dbReference>
<dbReference type="PROSITE" id="PS50943">
    <property type="entry name" value="HTH_CROC1"/>
    <property type="match status" value="1"/>
</dbReference>
<dbReference type="SMART" id="SM00354">
    <property type="entry name" value="HTH_LACI"/>
    <property type="match status" value="1"/>
</dbReference>
<dbReference type="EMBL" id="LT899436">
    <property type="protein sequence ID" value="SNR16511.1"/>
    <property type="molecule type" value="Genomic_DNA"/>
</dbReference>
<organism evidence="6 7">
    <name type="scientific">Tenacibaculum jejuense</name>
    <dbReference type="NCBI Taxonomy" id="584609"/>
    <lineage>
        <taxon>Bacteria</taxon>
        <taxon>Pseudomonadati</taxon>
        <taxon>Bacteroidota</taxon>
        <taxon>Flavobacteriia</taxon>
        <taxon>Flavobacteriales</taxon>
        <taxon>Flavobacteriaceae</taxon>
        <taxon>Tenacibaculum</taxon>
    </lineage>
</organism>
<dbReference type="SUPFAM" id="SSF53822">
    <property type="entry name" value="Periplasmic binding protein-like I"/>
    <property type="match status" value="1"/>
</dbReference>
<dbReference type="InterPro" id="IPR001761">
    <property type="entry name" value="Peripla_BP/Lac1_sug-bd_dom"/>
</dbReference>
<dbReference type="PROSITE" id="PS50932">
    <property type="entry name" value="HTH_LACI_2"/>
    <property type="match status" value="1"/>
</dbReference>
<dbReference type="InterPro" id="IPR001387">
    <property type="entry name" value="Cro/C1-type_HTH"/>
</dbReference>
<keyword evidence="3" id="KW-0804">Transcription</keyword>
<dbReference type="Gene3D" id="3.40.50.2300">
    <property type="match status" value="2"/>
</dbReference>
<accession>A0A238UBH5</accession>
<evidence type="ECO:0000256" key="3">
    <source>
        <dbReference type="ARBA" id="ARBA00023163"/>
    </source>
</evidence>
<dbReference type="PANTHER" id="PTHR30146">
    <property type="entry name" value="LACI-RELATED TRANSCRIPTIONAL REPRESSOR"/>
    <property type="match status" value="1"/>
</dbReference>
<name>A0A238UBH5_9FLAO</name>
<dbReference type="CDD" id="cd06267">
    <property type="entry name" value="PBP1_LacI_sugar_binding-like"/>
    <property type="match status" value="1"/>
</dbReference>
<evidence type="ECO:0000256" key="2">
    <source>
        <dbReference type="ARBA" id="ARBA00023125"/>
    </source>
</evidence>
<protein>
    <submittedName>
        <fullName evidence="6">Transcriptional regulator, LacI family</fullName>
    </submittedName>
</protein>
<dbReference type="AlphaFoldDB" id="A0A238UBH5"/>
<dbReference type="OrthoDB" id="9803256at2"/>
<evidence type="ECO:0000259" key="5">
    <source>
        <dbReference type="PROSITE" id="PS50943"/>
    </source>
</evidence>
<dbReference type="InterPro" id="IPR000843">
    <property type="entry name" value="HTH_LacI"/>
</dbReference>
<keyword evidence="7" id="KW-1185">Reference proteome</keyword>
<sequence>MITLKDLAKELNVSISTVSKALNNSYEISEDTIAKVKELAKKYNYKPNKAALSLKKSKTRTIGVVLPNILNPFFARSLHSIEQEASKHDYSIITCISNESIDKEKKSIELLTDGSVDGFLISVAEETQTSGEVEHLEELMLYNRLPVVMFDRFIKSIDCDKVIIDDLKAVYEATNYLISEGRKKIILLDSLTGLNVGKLRVDGYKKAIEESNSYKNSPIIFEVTNDANVDDSIEKIMSTHKDIDAIIAIDNVLGVVALNIARKFNISMPSKLSIIGFSGKNVVVFTNPKLTTISQHTEEIGKRALQLLIDRIEKKDVSENKTLVIDTSLIHRETTKYK</sequence>
<dbReference type="KEGG" id="tje:TJEJU_2838"/>
<dbReference type="Proteomes" id="UP000215214">
    <property type="component" value="Chromosome TJEJU"/>
</dbReference>
<dbReference type="PANTHER" id="PTHR30146:SF109">
    <property type="entry name" value="HTH-TYPE TRANSCRIPTIONAL REGULATOR GALS"/>
    <property type="match status" value="1"/>
</dbReference>
<dbReference type="GO" id="GO:0000976">
    <property type="term" value="F:transcription cis-regulatory region binding"/>
    <property type="evidence" value="ECO:0007669"/>
    <property type="project" value="TreeGrafter"/>
</dbReference>
<feature type="domain" description="HTH lacI-type" evidence="4">
    <location>
        <begin position="2"/>
        <end position="56"/>
    </location>
</feature>